<dbReference type="GO" id="GO:0005829">
    <property type="term" value="C:cytosol"/>
    <property type="evidence" value="ECO:0007669"/>
    <property type="project" value="TreeGrafter"/>
</dbReference>
<name>A0A8A4TCL1_SULCO</name>
<evidence type="ECO:0000256" key="1">
    <source>
        <dbReference type="ARBA" id="ARBA00004496"/>
    </source>
</evidence>
<evidence type="ECO:0000256" key="2">
    <source>
        <dbReference type="ARBA" id="ARBA00015195"/>
    </source>
</evidence>
<evidence type="ECO:0000256" key="9">
    <source>
        <dbReference type="ARBA" id="ARBA00033158"/>
    </source>
</evidence>
<dbReference type="InterPro" id="IPR036192">
    <property type="entry name" value="Cell_div_ZapA-like_sf"/>
</dbReference>
<evidence type="ECO:0000256" key="8">
    <source>
        <dbReference type="ARBA" id="ARBA00026068"/>
    </source>
</evidence>
<evidence type="ECO:0000256" key="4">
    <source>
        <dbReference type="ARBA" id="ARBA00022618"/>
    </source>
</evidence>
<comment type="subunit">
    <text evidence="8">Homodimer. Interacts with FtsZ.</text>
</comment>
<keyword evidence="5" id="KW-0717">Septation</keyword>
<sequence>MNTGRNESIPVEIFGRTYLIRAKDDKQYVENLARMVHEKMLEVERSTKTVDSVRVAVLTALNLADDLTRVKNEYEKRVRHLDTERAKLLEMVEKALAEEPRITPA</sequence>
<evidence type="ECO:0000313" key="12">
    <source>
        <dbReference type="Proteomes" id="UP000663929"/>
    </source>
</evidence>
<accession>A0A8A4TCL1</accession>
<organism evidence="11 12">
    <name type="scientific">Sulfidibacter corallicola</name>
    <dbReference type="NCBI Taxonomy" id="2818388"/>
    <lineage>
        <taxon>Bacteria</taxon>
        <taxon>Pseudomonadati</taxon>
        <taxon>Acidobacteriota</taxon>
        <taxon>Holophagae</taxon>
        <taxon>Acanthopleuribacterales</taxon>
        <taxon>Acanthopleuribacteraceae</taxon>
        <taxon>Sulfidibacter</taxon>
    </lineage>
</organism>
<proteinExistence type="predicted"/>
<keyword evidence="4 11" id="KW-0132">Cell division</keyword>
<evidence type="ECO:0000256" key="5">
    <source>
        <dbReference type="ARBA" id="ARBA00023210"/>
    </source>
</evidence>
<evidence type="ECO:0000256" key="10">
    <source>
        <dbReference type="SAM" id="Coils"/>
    </source>
</evidence>
<dbReference type="InterPro" id="IPR053712">
    <property type="entry name" value="Bac_CellDiv_Activator"/>
</dbReference>
<dbReference type="PANTHER" id="PTHR34981">
    <property type="entry name" value="CELL DIVISION PROTEIN ZAPA"/>
    <property type="match status" value="1"/>
</dbReference>
<gene>
    <name evidence="11" type="ORF">J3U87_19810</name>
</gene>
<dbReference type="GO" id="GO:0030428">
    <property type="term" value="C:cell septum"/>
    <property type="evidence" value="ECO:0007669"/>
    <property type="project" value="TreeGrafter"/>
</dbReference>
<dbReference type="Proteomes" id="UP000663929">
    <property type="component" value="Chromosome"/>
</dbReference>
<dbReference type="KEGG" id="scor:J3U87_19810"/>
<dbReference type="GO" id="GO:0000917">
    <property type="term" value="P:division septum assembly"/>
    <property type="evidence" value="ECO:0007669"/>
    <property type="project" value="UniProtKB-KW"/>
</dbReference>
<keyword evidence="12" id="KW-1185">Reference proteome</keyword>
<feature type="coiled-coil region" evidence="10">
    <location>
        <begin position="64"/>
        <end position="98"/>
    </location>
</feature>
<evidence type="ECO:0000256" key="6">
    <source>
        <dbReference type="ARBA" id="ARBA00023306"/>
    </source>
</evidence>
<dbReference type="RefSeq" id="WP_237377506.1">
    <property type="nucleotide sequence ID" value="NZ_CP071793.1"/>
</dbReference>
<comment type="function">
    <text evidence="7">Activator of cell division through the inhibition of FtsZ GTPase activity, therefore promoting FtsZ assembly into bundles of protofilaments necessary for the formation of the division Z ring. It is recruited early at mid-cell but it is not essential for cell division.</text>
</comment>
<reference evidence="11" key="1">
    <citation type="submission" date="2021-03" db="EMBL/GenBank/DDBJ databases">
        <title>Acanthopleuribacteraceae sp. M133.</title>
        <authorList>
            <person name="Wang G."/>
        </authorList>
    </citation>
    <scope>NUCLEOTIDE SEQUENCE</scope>
    <source>
        <strain evidence="11">M133</strain>
    </source>
</reference>
<dbReference type="AlphaFoldDB" id="A0A8A4TCL1"/>
<keyword evidence="3" id="KW-0963">Cytoplasm</keyword>
<evidence type="ECO:0000313" key="11">
    <source>
        <dbReference type="EMBL" id="QTD47839.1"/>
    </source>
</evidence>
<comment type="subcellular location">
    <subcellularLocation>
        <location evidence="1">Cytoplasm</location>
    </subcellularLocation>
</comment>
<dbReference type="GO" id="GO:0000921">
    <property type="term" value="P:septin ring assembly"/>
    <property type="evidence" value="ECO:0007669"/>
    <property type="project" value="TreeGrafter"/>
</dbReference>
<dbReference type="EMBL" id="CP071793">
    <property type="protein sequence ID" value="QTD47839.1"/>
    <property type="molecule type" value="Genomic_DNA"/>
</dbReference>
<dbReference type="Pfam" id="PF05164">
    <property type="entry name" value="ZapA"/>
    <property type="match status" value="1"/>
</dbReference>
<keyword evidence="6" id="KW-0131">Cell cycle</keyword>
<dbReference type="SUPFAM" id="SSF102829">
    <property type="entry name" value="Cell division protein ZapA-like"/>
    <property type="match status" value="1"/>
</dbReference>
<evidence type="ECO:0000256" key="3">
    <source>
        <dbReference type="ARBA" id="ARBA00022490"/>
    </source>
</evidence>
<keyword evidence="10" id="KW-0175">Coiled coil</keyword>
<protein>
    <recommendedName>
        <fullName evidence="2">Cell division protein ZapA</fullName>
    </recommendedName>
    <alternativeName>
        <fullName evidence="9">Z ring-associated protein ZapA</fullName>
    </alternativeName>
</protein>
<dbReference type="PANTHER" id="PTHR34981:SF1">
    <property type="entry name" value="CELL DIVISION PROTEIN ZAPA"/>
    <property type="match status" value="1"/>
</dbReference>
<evidence type="ECO:0000256" key="7">
    <source>
        <dbReference type="ARBA" id="ARBA00024910"/>
    </source>
</evidence>
<dbReference type="GO" id="GO:0032153">
    <property type="term" value="C:cell division site"/>
    <property type="evidence" value="ECO:0007669"/>
    <property type="project" value="TreeGrafter"/>
</dbReference>
<dbReference type="InterPro" id="IPR007838">
    <property type="entry name" value="Cell_div_ZapA-like"/>
</dbReference>
<dbReference type="Gene3D" id="6.10.250.790">
    <property type="match status" value="1"/>
</dbReference>
<dbReference type="GO" id="GO:0043093">
    <property type="term" value="P:FtsZ-dependent cytokinesis"/>
    <property type="evidence" value="ECO:0007669"/>
    <property type="project" value="TreeGrafter"/>
</dbReference>